<dbReference type="InterPro" id="IPR001360">
    <property type="entry name" value="Glyco_hydro_1"/>
</dbReference>
<name>G8TT01_SULAD</name>
<dbReference type="GO" id="GO:0005829">
    <property type="term" value="C:cytosol"/>
    <property type="evidence" value="ECO:0007669"/>
    <property type="project" value="TreeGrafter"/>
</dbReference>
<feature type="active site" description="Proton donor" evidence="9">
    <location>
        <position position="166"/>
    </location>
</feature>
<dbReference type="GO" id="GO:0008422">
    <property type="term" value="F:beta-glucosidase activity"/>
    <property type="evidence" value="ECO:0007669"/>
    <property type="project" value="UniProtKB-EC"/>
</dbReference>
<keyword evidence="5" id="KW-0136">Cellulose degradation</keyword>
<evidence type="ECO:0000256" key="6">
    <source>
        <dbReference type="ARBA" id="ARBA00023277"/>
    </source>
</evidence>
<evidence type="ECO:0000256" key="12">
    <source>
        <dbReference type="RuleBase" id="RU361175"/>
    </source>
</evidence>
<evidence type="ECO:0000256" key="7">
    <source>
        <dbReference type="ARBA" id="ARBA00023295"/>
    </source>
</evidence>
<evidence type="ECO:0000256" key="4">
    <source>
        <dbReference type="ARBA" id="ARBA00022801"/>
    </source>
</evidence>
<sequence length="447" mass="50962">MRHIEDFPADFLFGVATAAYQIEGAVNEDGRVPSQWDTFSHRPGAVLNGDTGDIACDHYHRYADDIRLIKDLGVTSYRFSIAWPRIQPGPGKTNPRGLAFYHRVLDELDRHGIIPAVTLYHWDLPKWAADRGGWLNRDVAEYFNDYAAILFQEFGRRIPLWITHNEPWCSAFLGYALGEHAPGNRNWREAMIASHHLLLSHGKAVNTFRSLGVEGQIGITLNLTVADPAGDQARDHDAAHRADGYANRWFLDPLFRGEYPADMLEVFRPTVGSYDFMHPEDAAVIRAPLDFLGVNYYTRSIVFDKPGDGPLNLGYVQPEPAESTAMGWEIHPESLYRLLTRLEREYTQGLPLYITENGAAFDDHLGVDGQVHDEGRITYLQQHLVAAQRFVQDGGALKGYYVWSLLDNFEWAFGYSKRFGLIYVDFPTQTRMLKDSAHWYREMIQRP</sequence>
<evidence type="ECO:0000256" key="10">
    <source>
        <dbReference type="PIRSR" id="PIRSR617736-2"/>
    </source>
</evidence>
<dbReference type="Gene3D" id="3.20.20.80">
    <property type="entry name" value="Glycosidases"/>
    <property type="match status" value="1"/>
</dbReference>
<accession>G8TT01</accession>
<dbReference type="PANTHER" id="PTHR10353">
    <property type="entry name" value="GLYCOSYL HYDROLASE"/>
    <property type="match status" value="1"/>
</dbReference>
<keyword evidence="4 12" id="KW-0378">Hydrolase</keyword>
<evidence type="ECO:0000256" key="8">
    <source>
        <dbReference type="ARBA" id="ARBA00023326"/>
    </source>
</evidence>
<dbReference type="SUPFAM" id="SSF51445">
    <property type="entry name" value="(Trans)glycosidases"/>
    <property type="match status" value="1"/>
</dbReference>
<feature type="binding site" evidence="10">
    <location>
        <position position="297"/>
    </location>
    <ligand>
        <name>substrate</name>
    </ligand>
</feature>
<evidence type="ECO:0000256" key="1">
    <source>
        <dbReference type="ARBA" id="ARBA00000448"/>
    </source>
</evidence>
<comment type="similarity">
    <text evidence="2 12">Belongs to the glycosyl hydrolase 1 family.</text>
</comment>
<dbReference type="EC" id="3.2.1.21" evidence="3 12"/>
<keyword evidence="6" id="KW-0119">Carbohydrate metabolism</keyword>
<dbReference type="NCBIfam" id="TIGR03356">
    <property type="entry name" value="BGL"/>
    <property type="match status" value="1"/>
</dbReference>
<evidence type="ECO:0000313" key="14">
    <source>
        <dbReference type="Proteomes" id="UP000005439"/>
    </source>
</evidence>
<dbReference type="InterPro" id="IPR017736">
    <property type="entry name" value="Glyco_hydro_1_beta-glucosidase"/>
</dbReference>
<evidence type="ECO:0000256" key="2">
    <source>
        <dbReference type="ARBA" id="ARBA00010838"/>
    </source>
</evidence>
<feature type="binding site" evidence="10">
    <location>
        <position position="403"/>
    </location>
    <ligand>
        <name>substrate</name>
    </ligand>
</feature>
<feature type="binding site" evidence="10">
    <location>
        <position position="121"/>
    </location>
    <ligand>
        <name>substrate</name>
    </ligand>
</feature>
<gene>
    <name evidence="13" type="ordered locus">Sulac_2130</name>
</gene>
<evidence type="ECO:0000256" key="3">
    <source>
        <dbReference type="ARBA" id="ARBA00012744"/>
    </source>
</evidence>
<proteinExistence type="inferred from homology"/>
<feature type="binding site" evidence="10">
    <location>
        <position position="21"/>
    </location>
    <ligand>
        <name>substrate</name>
    </ligand>
</feature>
<dbReference type="InterPro" id="IPR017853">
    <property type="entry name" value="GH"/>
</dbReference>
<dbReference type="Proteomes" id="UP000005439">
    <property type="component" value="Chromosome"/>
</dbReference>
<dbReference type="InterPro" id="IPR018120">
    <property type="entry name" value="Glyco_hydro_1_AS"/>
</dbReference>
<reference evidence="13 14" key="2">
    <citation type="journal article" date="2012" name="Stand. Genomic Sci.">
        <title>Complete genome sequence of the moderately thermophilic mineral-sulfide-oxidizing firmicute Sulfobacillus acidophilus type strain (NAL(T)).</title>
        <authorList>
            <person name="Anderson I."/>
            <person name="Chertkov O."/>
            <person name="Chen A."/>
            <person name="Saunders E."/>
            <person name="Lapidus A."/>
            <person name="Nolan M."/>
            <person name="Lucas S."/>
            <person name="Hammon N."/>
            <person name="Deshpande S."/>
            <person name="Cheng J.F."/>
            <person name="Han C."/>
            <person name="Tapia R."/>
            <person name="Goodwin L.A."/>
            <person name="Pitluck S."/>
            <person name="Liolios K."/>
            <person name="Pagani I."/>
            <person name="Ivanova N."/>
            <person name="Mikhailova N."/>
            <person name="Pati A."/>
            <person name="Palaniappan K."/>
            <person name="Land M."/>
            <person name="Pan C."/>
            <person name="Rohde M."/>
            <person name="Pukall R."/>
            <person name="Goker M."/>
            <person name="Detter J.C."/>
            <person name="Woyke T."/>
            <person name="Bristow J."/>
            <person name="Eisen J.A."/>
            <person name="Markowitz V."/>
            <person name="Hugenholtz P."/>
            <person name="Kyrpides N.C."/>
            <person name="Klenk H.P."/>
            <person name="Mavromatis K."/>
        </authorList>
    </citation>
    <scope>NUCLEOTIDE SEQUENCE [LARGE SCALE GENOMIC DNA]</scope>
    <source>
        <strain evidence="14">ATCC 700253 / DSM 10332 / NAL</strain>
    </source>
</reference>
<dbReference type="Pfam" id="PF00232">
    <property type="entry name" value="Glyco_hydro_1"/>
    <property type="match status" value="1"/>
</dbReference>
<comment type="catalytic activity">
    <reaction evidence="1 12">
        <text>Hydrolysis of terminal, non-reducing beta-D-glucosyl residues with release of beta-D-glucose.</text>
        <dbReference type="EC" id="3.2.1.21"/>
    </reaction>
</comment>
<dbReference type="EMBL" id="CP003179">
    <property type="protein sequence ID" value="AEW05616.1"/>
    <property type="molecule type" value="Genomic_DNA"/>
</dbReference>
<feature type="active site" description="Nucleophile" evidence="9 11">
    <location>
        <position position="356"/>
    </location>
</feature>
<dbReference type="PROSITE" id="PS00653">
    <property type="entry name" value="GLYCOSYL_HYDROL_F1_2"/>
    <property type="match status" value="1"/>
</dbReference>
<reference evidence="14" key="1">
    <citation type="submission" date="2011-12" db="EMBL/GenBank/DDBJ databases">
        <title>The complete genome of chromosome of Sulfobacillus acidophilus DSM 10332.</title>
        <authorList>
            <person name="Lucas S."/>
            <person name="Han J."/>
            <person name="Lapidus A."/>
            <person name="Bruce D."/>
            <person name="Goodwin L."/>
            <person name="Pitluck S."/>
            <person name="Peters L."/>
            <person name="Kyrpides N."/>
            <person name="Mavromatis K."/>
            <person name="Ivanova N."/>
            <person name="Mikhailova N."/>
            <person name="Chertkov O."/>
            <person name="Saunders E."/>
            <person name="Detter J.C."/>
            <person name="Tapia R."/>
            <person name="Han C."/>
            <person name="Land M."/>
            <person name="Hauser L."/>
            <person name="Markowitz V."/>
            <person name="Cheng J.-F."/>
            <person name="Hugenholtz P."/>
            <person name="Woyke T."/>
            <person name="Wu D."/>
            <person name="Pukall R."/>
            <person name="Gehrich-Schroeter G."/>
            <person name="Schneider S."/>
            <person name="Klenk H.-P."/>
            <person name="Eisen J.A."/>
        </authorList>
    </citation>
    <scope>NUCLEOTIDE SEQUENCE [LARGE SCALE GENOMIC DNA]</scope>
    <source>
        <strain evidence="14">ATCC 700253 / DSM 10332 / NAL</strain>
    </source>
</reference>
<dbReference type="KEGG" id="sap:Sulac_2130"/>
<keyword evidence="8" id="KW-0624">Polysaccharide degradation</keyword>
<evidence type="ECO:0000256" key="11">
    <source>
        <dbReference type="PROSITE-ProRule" id="PRU10055"/>
    </source>
</evidence>
<organism evidence="13 14">
    <name type="scientific">Sulfobacillus acidophilus (strain ATCC 700253 / DSM 10332 / NAL)</name>
    <dbReference type="NCBI Taxonomy" id="679936"/>
    <lineage>
        <taxon>Bacteria</taxon>
        <taxon>Bacillati</taxon>
        <taxon>Bacillota</taxon>
        <taxon>Clostridia</taxon>
        <taxon>Eubacteriales</taxon>
        <taxon>Clostridiales Family XVII. Incertae Sedis</taxon>
        <taxon>Sulfobacillus</taxon>
    </lineage>
</organism>
<dbReference type="STRING" id="679936.Sulac_2130"/>
<evidence type="ECO:0000313" key="13">
    <source>
        <dbReference type="EMBL" id="AEW05616.1"/>
    </source>
</evidence>
<keyword evidence="7 12" id="KW-0326">Glycosidase</keyword>
<dbReference type="PROSITE" id="PS00572">
    <property type="entry name" value="GLYCOSYL_HYDROL_F1_1"/>
    <property type="match status" value="1"/>
</dbReference>
<evidence type="ECO:0000256" key="5">
    <source>
        <dbReference type="ARBA" id="ARBA00023001"/>
    </source>
</evidence>
<dbReference type="PRINTS" id="PR00131">
    <property type="entry name" value="GLHYDRLASE1"/>
</dbReference>
<dbReference type="AlphaFoldDB" id="G8TT01"/>
<dbReference type="HOGENOM" id="CLU_001859_1_3_9"/>
<keyword evidence="14" id="KW-1185">Reference proteome</keyword>
<dbReference type="GO" id="GO:0030245">
    <property type="term" value="P:cellulose catabolic process"/>
    <property type="evidence" value="ECO:0007669"/>
    <property type="project" value="UniProtKB-KW"/>
</dbReference>
<evidence type="ECO:0000256" key="9">
    <source>
        <dbReference type="PIRSR" id="PIRSR617736-1"/>
    </source>
</evidence>
<dbReference type="InterPro" id="IPR033132">
    <property type="entry name" value="GH_1_N_CS"/>
</dbReference>
<dbReference type="FunFam" id="3.20.20.80:FF:000004">
    <property type="entry name" value="Beta-glucosidase 6-phospho-beta-glucosidase"/>
    <property type="match status" value="1"/>
</dbReference>
<dbReference type="PANTHER" id="PTHR10353:SF36">
    <property type="entry name" value="LP05116P"/>
    <property type="match status" value="1"/>
</dbReference>
<feature type="binding site" evidence="10">
    <location>
        <position position="165"/>
    </location>
    <ligand>
        <name>substrate</name>
    </ligand>
</feature>
<protein>
    <recommendedName>
        <fullName evidence="3 12">Beta-glucosidase</fullName>
        <ecNumber evidence="3 12">3.2.1.21</ecNumber>
    </recommendedName>
</protein>
<feature type="binding site" evidence="10">
    <location>
        <begin position="410"/>
        <end position="411"/>
    </location>
    <ligand>
        <name>substrate</name>
    </ligand>
</feature>
<dbReference type="PATRIC" id="fig|679936.5.peg.2196"/>